<accession>A0A9W6L8J3</accession>
<organism evidence="1 2">
    <name type="scientific">Desulforhabdus amnigena</name>
    <dbReference type="NCBI Taxonomy" id="40218"/>
    <lineage>
        <taxon>Bacteria</taxon>
        <taxon>Pseudomonadati</taxon>
        <taxon>Thermodesulfobacteriota</taxon>
        <taxon>Syntrophobacteria</taxon>
        <taxon>Syntrophobacterales</taxon>
        <taxon>Syntrophobacteraceae</taxon>
        <taxon>Desulforhabdus</taxon>
    </lineage>
</organism>
<dbReference type="EMBL" id="BSDR01000001">
    <property type="protein sequence ID" value="GLI35712.1"/>
    <property type="molecule type" value="Genomic_DNA"/>
</dbReference>
<sequence length="57" mass="6774">MFEVDISELRKQGRPLWMSNFPHESYADLLGGGGDIYTDRLHPEWMRDFGKEEEEEK</sequence>
<dbReference type="RefSeq" id="WP_281795723.1">
    <property type="nucleotide sequence ID" value="NZ_BSDR01000001.1"/>
</dbReference>
<comment type="caution">
    <text evidence="1">The sequence shown here is derived from an EMBL/GenBank/DDBJ whole genome shotgun (WGS) entry which is preliminary data.</text>
</comment>
<dbReference type="AlphaFoldDB" id="A0A9W6L8J3"/>
<dbReference type="Proteomes" id="UP001144372">
    <property type="component" value="Unassembled WGS sequence"/>
</dbReference>
<gene>
    <name evidence="1" type="ORF">DAMNIGENAA_31450</name>
</gene>
<protein>
    <submittedName>
        <fullName evidence="1">Uncharacterized protein</fullName>
    </submittedName>
</protein>
<keyword evidence="2" id="KW-1185">Reference proteome</keyword>
<name>A0A9W6L8J3_9BACT</name>
<evidence type="ECO:0000313" key="1">
    <source>
        <dbReference type="EMBL" id="GLI35712.1"/>
    </source>
</evidence>
<reference evidence="1" key="1">
    <citation type="submission" date="2022-12" db="EMBL/GenBank/DDBJ databases">
        <title>Reference genome sequencing for broad-spectrum identification of bacterial and archaeal isolates by mass spectrometry.</title>
        <authorList>
            <person name="Sekiguchi Y."/>
            <person name="Tourlousse D.M."/>
        </authorList>
    </citation>
    <scope>NUCLEOTIDE SEQUENCE</scope>
    <source>
        <strain evidence="1">ASRB1</strain>
    </source>
</reference>
<proteinExistence type="predicted"/>
<evidence type="ECO:0000313" key="2">
    <source>
        <dbReference type="Proteomes" id="UP001144372"/>
    </source>
</evidence>